<accession>A0A847SA31</accession>
<sequence length="179" mass="20200">MIAMFFPWLLRHWRGLAGVVLLLLAGWAGHAWSERRWQARWAEQQALLAQQAALATRRNAEQARRQSEAATYALQDQAHRLQQRVAATQTRILLEKRYEMDAAGRVRLPARWVYLYNAAIRRDVPRLDGAGGSDGPTQGLDAFTAVQTINRNTDACHDNADQLMALQAYLQRAGVVVQP</sequence>
<keyword evidence="2" id="KW-1185">Reference proteome</keyword>
<name>A0A847SA31_9NEIS</name>
<dbReference type="RefSeq" id="WP_168875828.1">
    <property type="nucleotide sequence ID" value="NZ_JABAIM010000001.1"/>
</dbReference>
<evidence type="ECO:0000313" key="2">
    <source>
        <dbReference type="Proteomes" id="UP000587991"/>
    </source>
</evidence>
<dbReference type="EMBL" id="JABAIM010000001">
    <property type="protein sequence ID" value="NLR74199.1"/>
    <property type="molecule type" value="Genomic_DNA"/>
</dbReference>
<comment type="caution">
    <text evidence="1">The sequence shown here is derived from an EMBL/GenBank/DDBJ whole genome shotgun (WGS) entry which is preliminary data.</text>
</comment>
<gene>
    <name evidence="1" type="ORF">HF682_03405</name>
</gene>
<evidence type="ECO:0008006" key="3">
    <source>
        <dbReference type="Google" id="ProtNLM"/>
    </source>
</evidence>
<proteinExistence type="predicted"/>
<dbReference type="AlphaFoldDB" id="A0A847SA31"/>
<dbReference type="Proteomes" id="UP000587991">
    <property type="component" value="Unassembled WGS sequence"/>
</dbReference>
<organism evidence="1 2">
    <name type="scientific">Leeia aquatica</name>
    <dbReference type="NCBI Taxonomy" id="2725557"/>
    <lineage>
        <taxon>Bacteria</taxon>
        <taxon>Pseudomonadati</taxon>
        <taxon>Pseudomonadota</taxon>
        <taxon>Betaproteobacteria</taxon>
        <taxon>Neisseriales</taxon>
        <taxon>Leeiaceae</taxon>
        <taxon>Leeia</taxon>
    </lineage>
</organism>
<protein>
    <recommendedName>
        <fullName evidence="3">Lysis protein</fullName>
    </recommendedName>
</protein>
<evidence type="ECO:0000313" key="1">
    <source>
        <dbReference type="EMBL" id="NLR74199.1"/>
    </source>
</evidence>
<reference evidence="1 2" key="1">
    <citation type="submission" date="2020-04" db="EMBL/GenBank/DDBJ databases">
        <title>Draft genome of Leeia sp. IMCC25680.</title>
        <authorList>
            <person name="Song J."/>
            <person name="Cho J.-C."/>
        </authorList>
    </citation>
    <scope>NUCLEOTIDE SEQUENCE [LARGE SCALE GENOMIC DNA]</scope>
    <source>
        <strain evidence="1 2">IMCC25680</strain>
    </source>
</reference>